<organism evidence="9 10">
    <name type="scientific">Paracholeplasma manati</name>
    <dbReference type="NCBI Taxonomy" id="591373"/>
    <lineage>
        <taxon>Bacteria</taxon>
        <taxon>Bacillati</taxon>
        <taxon>Mycoplasmatota</taxon>
        <taxon>Mollicutes</taxon>
        <taxon>Acholeplasmatales</taxon>
        <taxon>Acholeplasmataceae</taxon>
        <taxon>Paracholeplasma</taxon>
    </lineage>
</organism>
<feature type="transmembrane region" description="Helical" evidence="8">
    <location>
        <begin position="42"/>
        <end position="64"/>
    </location>
</feature>
<keyword evidence="5" id="KW-0862">Zinc</keyword>
<evidence type="ECO:0000256" key="3">
    <source>
        <dbReference type="ARBA" id="ARBA00022475"/>
    </source>
</evidence>
<evidence type="ECO:0000256" key="1">
    <source>
        <dbReference type="ARBA" id="ARBA00004651"/>
    </source>
</evidence>
<evidence type="ECO:0000256" key="2">
    <source>
        <dbReference type="ARBA" id="ARBA00006939"/>
    </source>
</evidence>
<dbReference type="PANTHER" id="PTHR11040:SF211">
    <property type="entry name" value="ZINC TRANSPORTER ZIP11"/>
    <property type="match status" value="1"/>
</dbReference>
<feature type="transmembrane region" description="Helical" evidence="8">
    <location>
        <begin position="76"/>
        <end position="99"/>
    </location>
</feature>
<dbReference type="EMBL" id="JAOVQM010000009">
    <property type="protein sequence ID" value="MCV2232751.1"/>
    <property type="molecule type" value="Genomic_DNA"/>
</dbReference>
<evidence type="ECO:0000256" key="7">
    <source>
        <dbReference type="ARBA" id="ARBA00023136"/>
    </source>
</evidence>
<feature type="transmembrane region" description="Helical" evidence="8">
    <location>
        <begin position="12"/>
        <end position="35"/>
    </location>
</feature>
<feature type="transmembrane region" description="Helical" evidence="8">
    <location>
        <begin position="153"/>
        <end position="170"/>
    </location>
</feature>
<evidence type="ECO:0000256" key="6">
    <source>
        <dbReference type="ARBA" id="ARBA00022989"/>
    </source>
</evidence>
<evidence type="ECO:0000256" key="8">
    <source>
        <dbReference type="SAM" id="Phobius"/>
    </source>
</evidence>
<reference evidence="9" key="1">
    <citation type="submission" date="2022-09" db="EMBL/GenBank/DDBJ databases">
        <title>Novel Mycoplasma species identified in domestic and wild animals.</title>
        <authorList>
            <person name="Volokhov D.V."/>
            <person name="Furtak V.A."/>
            <person name="Zagorodnyaya T.A."/>
        </authorList>
    </citation>
    <scope>NUCLEOTIDE SEQUENCE</scope>
    <source>
        <strain evidence="9">Oakley</strain>
    </source>
</reference>
<dbReference type="Pfam" id="PF02535">
    <property type="entry name" value="Zip"/>
    <property type="match status" value="1"/>
</dbReference>
<evidence type="ECO:0000313" key="9">
    <source>
        <dbReference type="EMBL" id="MCV2232751.1"/>
    </source>
</evidence>
<comment type="caution">
    <text evidence="9">The sequence shown here is derived from an EMBL/GenBank/DDBJ whole genome shotgun (WGS) entry which is preliminary data.</text>
</comment>
<evidence type="ECO:0000256" key="4">
    <source>
        <dbReference type="ARBA" id="ARBA00022692"/>
    </source>
</evidence>
<feature type="transmembrane region" description="Helical" evidence="8">
    <location>
        <begin position="120"/>
        <end position="147"/>
    </location>
</feature>
<dbReference type="Proteomes" id="UP001177160">
    <property type="component" value="Unassembled WGS sequence"/>
</dbReference>
<accession>A0ABT2Y7N4</accession>
<comment type="subcellular location">
    <subcellularLocation>
        <location evidence="1">Cell membrane</location>
        <topology evidence="1">Multi-pass membrane protein</topology>
    </subcellularLocation>
</comment>
<sequence length="273" mass="29176">MVDYLLSLDNWQLALLGGLMTWGLTALGAALVFFFNGIQKNVYNMMLGFAAGVMIAASMWSLILPAIDMATEQGTIPWLVATIGILMGTGFLFAFDKILPHIHFGKESLQEGIHTKLSRNILLVFSITLHNIPEGLAVGVAFGAVGLATNPEIALFAAIAVATGIGIQNFPEGAAVSIPLRQEGNSRRKSFFYGQASALVEPISAVIGAILVNVVSQILPYALTFAAGAMIYVVIEELIPESKDIVDEKGEHFATFGFVLGFLIMMILDVALS</sequence>
<keyword evidence="3" id="KW-1003">Cell membrane</keyword>
<feature type="transmembrane region" description="Helical" evidence="8">
    <location>
        <begin position="191"/>
        <end position="212"/>
    </location>
</feature>
<keyword evidence="4 8" id="KW-0812">Transmembrane</keyword>
<proteinExistence type="inferred from homology"/>
<keyword evidence="6 8" id="KW-1133">Transmembrane helix</keyword>
<keyword evidence="7 8" id="KW-0472">Membrane</keyword>
<name>A0ABT2Y7N4_9MOLU</name>
<dbReference type="RefSeq" id="WP_263608940.1">
    <property type="nucleotide sequence ID" value="NZ_JAOVQM010000009.1"/>
</dbReference>
<evidence type="ECO:0000313" key="10">
    <source>
        <dbReference type="Proteomes" id="UP001177160"/>
    </source>
</evidence>
<dbReference type="PANTHER" id="PTHR11040">
    <property type="entry name" value="ZINC/IRON TRANSPORTER"/>
    <property type="match status" value="1"/>
</dbReference>
<protein>
    <submittedName>
        <fullName evidence="9">ZIP family metal transporter</fullName>
    </submittedName>
</protein>
<evidence type="ECO:0000256" key="5">
    <source>
        <dbReference type="ARBA" id="ARBA00022833"/>
    </source>
</evidence>
<feature type="transmembrane region" description="Helical" evidence="8">
    <location>
        <begin position="251"/>
        <end position="272"/>
    </location>
</feature>
<feature type="transmembrane region" description="Helical" evidence="8">
    <location>
        <begin position="218"/>
        <end position="239"/>
    </location>
</feature>
<dbReference type="InterPro" id="IPR003689">
    <property type="entry name" value="ZIP"/>
</dbReference>
<keyword evidence="10" id="KW-1185">Reference proteome</keyword>
<gene>
    <name evidence="9" type="ORF">N7548_07955</name>
</gene>
<comment type="similarity">
    <text evidence="2">Belongs to the ZIP transporter (TC 2.A.5) family.</text>
</comment>